<dbReference type="AlphaFoldDB" id="A0A0D3KV84"/>
<proteinExistence type="inferred from homology"/>
<dbReference type="eggNOG" id="KOG2605">
    <property type="taxonomic scope" value="Eukaryota"/>
</dbReference>
<accession>A0A0D3KV84</accession>
<dbReference type="PANTHER" id="PTHR12419:SF4">
    <property type="entry name" value="OTU DOMAIN-CONTAINING PROTEIN 5"/>
    <property type="match status" value="1"/>
</dbReference>
<evidence type="ECO:0000256" key="3">
    <source>
        <dbReference type="ARBA" id="ARBA00012759"/>
    </source>
</evidence>
<dbReference type="EC" id="3.4.19.12" evidence="3"/>
<comment type="catalytic activity">
    <reaction evidence="1">
        <text>Thiol-dependent hydrolysis of ester, thioester, amide, peptide and isopeptide bonds formed by the C-terminal Gly of ubiquitin (a 76-residue protein attached to proteins as an intracellular targeting signal).</text>
        <dbReference type="EC" id="3.4.19.12"/>
    </reaction>
</comment>
<dbReference type="InterPro" id="IPR050704">
    <property type="entry name" value="Peptidase_C85-like"/>
</dbReference>
<dbReference type="PANTHER" id="PTHR12419">
    <property type="entry name" value="OTU DOMAIN CONTAINING PROTEIN"/>
    <property type="match status" value="1"/>
</dbReference>
<dbReference type="EnsemblProtists" id="EOD39669">
    <property type="protein sequence ID" value="EOD39669"/>
    <property type="gene ID" value="EMIHUDRAFT_200249"/>
</dbReference>
<evidence type="ECO:0000256" key="6">
    <source>
        <dbReference type="ARBA" id="ARBA00022801"/>
    </source>
</evidence>
<keyword evidence="4" id="KW-0645">Protease</keyword>
<evidence type="ECO:0000313" key="9">
    <source>
        <dbReference type="Proteomes" id="UP000013827"/>
    </source>
</evidence>
<evidence type="ECO:0000259" key="7">
    <source>
        <dbReference type="PROSITE" id="PS50802"/>
    </source>
</evidence>
<dbReference type="GO" id="GO:0016579">
    <property type="term" value="P:protein deubiquitination"/>
    <property type="evidence" value="ECO:0007669"/>
    <property type="project" value="TreeGrafter"/>
</dbReference>
<reference evidence="9" key="1">
    <citation type="journal article" date="2013" name="Nature">
        <title>Pan genome of the phytoplankton Emiliania underpins its global distribution.</title>
        <authorList>
            <person name="Read B.A."/>
            <person name="Kegel J."/>
            <person name="Klute M.J."/>
            <person name="Kuo A."/>
            <person name="Lefebvre S.C."/>
            <person name="Maumus F."/>
            <person name="Mayer C."/>
            <person name="Miller J."/>
            <person name="Monier A."/>
            <person name="Salamov A."/>
            <person name="Young J."/>
            <person name="Aguilar M."/>
            <person name="Claverie J.M."/>
            <person name="Frickenhaus S."/>
            <person name="Gonzalez K."/>
            <person name="Herman E.K."/>
            <person name="Lin Y.C."/>
            <person name="Napier J."/>
            <person name="Ogata H."/>
            <person name="Sarno A.F."/>
            <person name="Shmutz J."/>
            <person name="Schroeder D."/>
            <person name="de Vargas C."/>
            <person name="Verret F."/>
            <person name="von Dassow P."/>
            <person name="Valentin K."/>
            <person name="Van de Peer Y."/>
            <person name="Wheeler G."/>
            <person name="Dacks J.B."/>
            <person name="Delwiche C.F."/>
            <person name="Dyhrman S.T."/>
            <person name="Glockner G."/>
            <person name="John U."/>
            <person name="Richards T."/>
            <person name="Worden A.Z."/>
            <person name="Zhang X."/>
            <person name="Grigoriev I.V."/>
            <person name="Allen A.E."/>
            <person name="Bidle K."/>
            <person name="Borodovsky M."/>
            <person name="Bowler C."/>
            <person name="Brownlee C."/>
            <person name="Cock J.M."/>
            <person name="Elias M."/>
            <person name="Gladyshev V.N."/>
            <person name="Groth M."/>
            <person name="Guda C."/>
            <person name="Hadaegh A."/>
            <person name="Iglesias-Rodriguez M.D."/>
            <person name="Jenkins J."/>
            <person name="Jones B.M."/>
            <person name="Lawson T."/>
            <person name="Leese F."/>
            <person name="Lindquist E."/>
            <person name="Lobanov A."/>
            <person name="Lomsadze A."/>
            <person name="Malik S.B."/>
            <person name="Marsh M.E."/>
            <person name="Mackinder L."/>
            <person name="Mock T."/>
            <person name="Mueller-Roeber B."/>
            <person name="Pagarete A."/>
            <person name="Parker M."/>
            <person name="Probert I."/>
            <person name="Quesneville H."/>
            <person name="Raines C."/>
            <person name="Rensing S.A."/>
            <person name="Riano-Pachon D.M."/>
            <person name="Richier S."/>
            <person name="Rokitta S."/>
            <person name="Shiraiwa Y."/>
            <person name="Soanes D.M."/>
            <person name="van der Giezen M."/>
            <person name="Wahlund T.M."/>
            <person name="Williams B."/>
            <person name="Wilson W."/>
            <person name="Wolfe G."/>
            <person name="Wurch L.L."/>
        </authorList>
    </citation>
    <scope>NUCLEOTIDE SEQUENCE</scope>
</reference>
<dbReference type="GeneID" id="17284940"/>
<dbReference type="SUPFAM" id="SSF54001">
    <property type="entry name" value="Cysteine proteinases"/>
    <property type="match status" value="1"/>
</dbReference>
<protein>
    <recommendedName>
        <fullName evidence="3">ubiquitinyl hydrolase 1</fullName>
        <ecNumber evidence="3">3.4.19.12</ecNumber>
    </recommendedName>
</protein>
<keyword evidence="9" id="KW-1185">Reference proteome</keyword>
<dbReference type="RefSeq" id="XP_005792098.1">
    <property type="nucleotide sequence ID" value="XM_005792041.1"/>
</dbReference>
<dbReference type="Proteomes" id="UP000013827">
    <property type="component" value="Unassembled WGS sequence"/>
</dbReference>
<dbReference type="Pfam" id="PF02338">
    <property type="entry name" value="OTU"/>
    <property type="match status" value="1"/>
</dbReference>
<keyword evidence="5" id="KW-0833">Ubl conjugation pathway</keyword>
<dbReference type="GO" id="GO:0004843">
    <property type="term" value="F:cysteine-type deubiquitinase activity"/>
    <property type="evidence" value="ECO:0007669"/>
    <property type="project" value="UniProtKB-EC"/>
</dbReference>
<comment type="similarity">
    <text evidence="2">Belongs to the peptidase C85 family.</text>
</comment>
<dbReference type="PaxDb" id="2903-EOD39669"/>
<evidence type="ECO:0000256" key="5">
    <source>
        <dbReference type="ARBA" id="ARBA00022786"/>
    </source>
</evidence>
<feature type="domain" description="OTU" evidence="7">
    <location>
        <begin position="52"/>
        <end position="159"/>
    </location>
</feature>
<evidence type="ECO:0000256" key="1">
    <source>
        <dbReference type="ARBA" id="ARBA00000707"/>
    </source>
</evidence>
<dbReference type="KEGG" id="ehx:EMIHUDRAFT_200249"/>
<name>A0A0D3KV84_EMIH1</name>
<reference evidence="8" key="2">
    <citation type="submission" date="2024-10" db="UniProtKB">
        <authorList>
            <consortium name="EnsemblProtists"/>
        </authorList>
    </citation>
    <scope>IDENTIFICATION</scope>
</reference>
<evidence type="ECO:0000256" key="2">
    <source>
        <dbReference type="ARBA" id="ARBA00010407"/>
    </source>
</evidence>
<dbReference type="GO" id="GO:0061578">
    <property type="term" value="F:K63-linked deubiquitinase activity"/>
    <property type="evidence" value="ECO:0007669"/>
    <property type="project" value="TreeGrafter"/>
</dbReference>
<keyword evidence="6" id="KW-0378">Hydrolase</keyword>
<dbReference type="CDD" id="cd22752">
    <property type="entry name" value="OTU_OTUD5-like"/>
    <property type="match status" value="1"/>
</dbReference>
<dbReference type="HOGENOM" id="CLU_1484614_0_0_1"/>
<evidence type="ECO:0000313" key="8">
    <source>
        <dbReference type="EnsemblProtists" id="EOD39669"/>
    </source>
</evidence>
<sequence length="182" mass="19517">MGAKPHAIAGSSLAASASVDGYNSADEHEVAVSAPAETIEAFAARMAATRGLQLVPMLRDGNCLFRAVADRVYGDHAMHDVVRQQTLDHVAAESAHFSPYVAEDIHTYVARKRRDGVYGNHVELQALSELYNRRVEVYAPNGALHSNCTSGSTNTALGLFGDPDASVPRERGVLVVSWLCLV</sequence>
<dbReference type="Gene3D" id="3.90.70.80">
    <property type="match status" value="1"/>
</dbReference>
<dbReference type="InterPro" id="IPR038765">
    <property type="entry name" value="Papain-like_cys_pep_sf"/>
</dbReference>
<dbReference type="PROSITE" id="PS50802">
    <property type="entry name" value="OTU"/>
    <property type="match status" value="1"/>
</dbReference>
<organism evidence="8 9">
    <name type="scientific">Emiliania huxleyi (strain CCMP1516)</name>
    <dbReference type="NCBI Taxonomy" id="280463"/>
    <lineage>
        <taxon>Eukaryota</taxon>
        <taxon>Haptista</taxon>
        <taxon>Haptophyta</taxon>
        <taxon>Prymnesiophyceae</taxon>
        <taxon>Isochrysidales</taxon>
        <taxon>Noelaerhabdaceae</taxon>
        <taxon>Emiliania</taxon>
    </lineage>
</organism>
<dbReference type="GO" id="GO:0006508">
    <property type="term" value="P:proteolysis"/>
    <property type="evidence" value="ECO:0007669"/>
    <property type="project" value="UniProtKB-KW"/>
</dbReference>
<evidence type="ECO:0000256" key="4">
    <source>
        <dbReference type="ARBA" id="ARBA00022670"/>
    </source>
</evidence>
<dbReference type="InterPro" id="IPR003323">
    <property type="entry name" value="OTU_dom"/>
</dbReference>
<dbReference type="STRING" id="2903.R1G1G7"/>